<organism evidence="2 3">
    <name type="scientific">Penicillium polonicum</name>
    <dbReference type="NCBI Taxonomy" id="60169"/>
    <lineage>
        <taxon>Eukaryota</taxon>
        <taxon>Fungi</taxon>
        <taxon>Dikarya</taxon>
        <taxon>Ascomycota</taxon>
        <taxon>Pezizomycotina</taxon>
        <taxon>Eurotiomycetes</taxon>
        <taxon>Eurotiomycetidae</taxon>
        <taxon>Eurotiales</taxon>
        <taxon>Aspergillaceae</taxon>
        <taxon>Penicillium</taxon>
    </lineage>
</organism>
<dbReference type="AlphaFoldDB" id="A0A1V6NGN7"/>
<evidence type="ECO:0000313" key="2">
    <source>
        <dbReference type="EMBL" id="OQD63924.1"/>
    </source>
</evidence>
<name>A0A1V6NGN7_PENPO</name>
<dbReference type="Proteomes" id="UP000191408">
    <property type="component" value="Unassembled WGS sequence"/>
</dbReference>
<comment type="caution">
    <text evidence="2">The sequence shown here is derived from an EMBL/GenBank/DDBJ whole genome shotgun (WGS) entry which is preliminary data.</text>
</comment>
<protein>
    <submittedName>
        <fullName evidence="2">Uncharacterized protein</fullName>
    </submittedName>
</protein>
<reference evidence="3" key="1">
    <citation type="journal article" date="2017" name="Nat. Microbiol.">
        <title>Global analysis of biosynthetic gene clusters reveals vast potential of secondary metabolite production in Penicillium species.</title>
        <authorList>
            <person name="Nielsen J.C."/>
            <person name="Grijseels S."/>
            <person name="Prigent S."/>
            <person name="Ji B."/>
            <person name="Dainat J."/>
            <person name="Nielsen K.F."/>
            <person name="Frisvad J.C."/>
            <person name="Workman M."/>
            <person name="Nielsen J."/>
        </authorList>
    </citation>
    <scope>NUCLEOTIDE SEQUENCE [LARGE SCALE GENOMIC DNA]</scope>
    <source>
        <strain evidence="3">IBT 4502</strain>
    </source>
</reference>
<dbReference type="EMBL" id="MDYM01000008">
    <property type="protein sequence ID" value="OQD63924.1"/>
    <property type="molecule type" value="Genomic_DNA"/>
</dbReference>
<feature type="compositionally biased region" description="Basic and acidic residues" evidence="1">
    <location>
        <begin position="97"/>
        <end position="109"/>
    </location>
</feature>
<proteinExistence type="predicted"/>
<keyword evidence="3" id="KW-1185">Reference proteome</keyword>
<evidence type="ECO:0000313" key="3">
    <source>
        <dbReference type="Proteomes" id="UP000191408"/>
    </source>
</evidence>
<accession>A0A1V6NGN7</accession>
<sequence>MSSPIKLDAKLSELTMADVRLLIYGTLCHDGKIDFEKLATLAGMKKTSAHTNYWRAKKHLDQIMDGNTLSPTPARSQPEDGDDAAAPKAGRSGKRGAAKDASTKKAEPAKRRKTDTKKTDAKTVSEQPESTQPEDAAEATPADTADQTE</sequence>
<feature type="compositionally biased region" description="Polar residues" evidence="1">
    <location>
        <begin position="65"/>
        <end position="75"/>
    </location>
</feature>
<feature type="region of interest" description="Disordered" evidence="1">
    <location>
        <begin position="62"/>
        <end position="149"/>
    </location>
</feature>
<gene>
    <name evidence="2" type="ORF">PENPOL_c008G06899</name>
</gene>
<evidence type="ECO:0000256" key="1">
    <source>
        <dbReference type="SAM" id="MobiDB-lite"/>
    </source>
</evidence>
<feature type="compositionally biased region" description="Low complexity" evidence="1">
    <location>
        <begin position="131"/>
        <end position="149"/>
    </location>
</feature>